<reference evidence="2 3" key="1">
    <citation type="submission" date="2018-10" db="EMBL/GenBank/DDBJ databases">
        <title>Histidinibacterium lentulum gen. nov., sp. nov., a marine bacterium from the culture broth of Picochlorum sp. 122.</title>
        <authorList>
            <person name="Wang G."/>
        </authorList>
    </citation>
    <scope>NUCLEOTIDE SEQUENCE [LARGE SCALE GENOMIC DNA]</scope>
    <source>
        <strain evidence="2 3">B17</strain>
    </source>
</reference>
<sequence length="168" mass="18126">MPTRESTTRGFARASGLMQGRIRAATQSRGFAVSRLLTHWEEVAGAEIAAICRPVEVSYGRQGMGATLCLLTTGAQAPMLEMQKERIAERVNACYGYRAITRIRITQTAGTGFSEGRALFGRGAARPTEPPRDPLPEAAEAARDVTDPGLRDALERLGTAVLGRRAPR</sequence>
<dbReference type="RefSeq" id="WP_123641499.1">
    <property type="nucleotide sequence ID" value="NZ_ML119083.1"/>
</dbReference>
<dbReference type="PIRSF" id="PIRSF032064">
    <property type="entry name" value="UCP032064"/>
    <property type="match status" value="1"/>
</dbReference>
<feature type="region of interest" description="Disordered" evidence="1">
    <location>
        <begin position="122"/>
        <end position="149"/>
    </location>
</feature>
<dbReference type="EMBL" id="RDRB01000003">
    <property type="protein sequence ID" value="ROU02948.1"/>
    <property type="molecule type" value="Genomic_DNA"/>
</dbReference>
<dbReference type="InterPro" id="IPR010593">
    <property type="entry name" value="DUF1159"/>
</dbReference>
<dbReference type="AlphaFoldDB" id="A0A3N2R6B6"/>
<feature type="compositionally biased region" description="Basic and acidic residues" evidence="1">
    <location>
        <begin position="129"/>
        <end position="149"/>
    </location>
</feature>
<evidence type="ECO:0000313" key="2">
    <source>
        <dbReference type="EMBL" id="ROU02948.1"/>
    </source>
</evidence>
<protein>
    <submittedName>
        <fullName evidence="2">DUF721 domain-containing protein</fullName>
    </submittedName>
</protein>
<organism evidence="2 3">
    <name type="scientific">Histidinibacterium lentulum</name>
    <dbReference type="NCBI Taxonomy" id="2480588"/>
    <lineage>
        <taxon>Bacteria</taxon>
        <taxon>Pseudomonadati</taxon>
        <taxon>Pseudomonadota</taxon>
        <taxon>Alphaproteobacteria</taxon>
        <taxon>Rhodobacterales</taxon>
        <taxon>Paracoccaceae</taxon>
        <taxon>Histidinibacterium</taxon>
    </lineage>
</organism>
<dbReference type="Pfam" id="PF05258">
    <property type="entry name" value="DciA"/>
    <property type="match status" value="1"/>
</dbReference>
<evidence type="ECO:0000256" key="1">
    <source>
        <dbReference type="SAM" id="MobiDB-lite"/>
    </source>
</evidence>
<evidence type="ECO:0000313" key="3">
    <source>
        <dbReference type="Proteomes" id="UP000268016"/>
    </source>
</evidence>
<dbReference type="Proteomes" id="UP000268016">
    <property type="component" value="Unassembled WGS sequence"/>
</dbReference>
<dbReference type="InterPro" id="IPR007922">
    <property type="entry name" value="DciA-like"/>
</dbReference>
<keyword evidence="3" id="KW-1185">Reference proteome</keyword>
<name>A0A3N2R6B6_9RHOB</name>
<gene>
    <name evidence="2" type="ORF">EAT49_06515</name>
</gene>
<dbReference type="OrthoDB" id="7160947at2"/>
<accession>A0A3N2R6B6</accession>
<comment type="caution">
    <text evidence="2">The sequence shown here is derived from an EMBL/GenBank/DDBJ whole genome shotgun (WGS) entry which is preliminary data.</text>
</comment>
<proteinExistence type="predicted"/>